<evidence type="ECO:0000256" key="6">
    <source>
        <dbReference type="ARBA" id="ARBA00023242"/>
    </source>
</evidence>
<protein>
    <recommendedName>
        <fullName evidence="8">Xylanolytic transcriptional activator regulatory domain-containing protein</fullName>
    </recommendedName>
</protein>
<dbReference type="GO" id="GO:0008270">
    <property type="term" value="F:zinc ion binding"/>
    <property type="evidence" value="ECO:0007669"/>
    <property type="project" value="InterPro"/>
</dbReference>
<feature type="region of interest" description="Disordered" evidence="7">
    <location>
        <begin position="22"/>
        <end position="77"/>
    </location>
</feature>
<feature type="compositionally biased region" description="Polar residues" evidence="7">
    <location>
        <begin position="62"/>
        <end position="77"/>
    </location>
</feature>
<comment type="caution">
    <text evidence="9">The sequence shown here is derived from an EMBL/GenBank/DDBJ whole genome shotgun (WGS) entry which is preliminary data.</text>
</comment>
<keyword evidence="10" id="KW-1185">Reference proteome</keyword>
<dbReference type="GO" id="GO:0003677">
    <property type="term" value="F:DNA binding"/>
    <property type="evidence" value="ECO:0007669"/>
    <property type="project" value="UniProtKB-KW"/>
</dbReference>
<feature type="domain" description="Xylanolytic transcriptional activator regulatory" evidence="8">
    <location>
        <begin position="309"/>
        <end position="382"/>
    </location>
</feature>
<keyword evidence="4" id="KW-0238">DNA-binding</keyword>
<sequence>MELLLTHLTNTSIQDLELNDFKPDFRPTHRRNVSEPTSVITESSTETEDDDDYDSYKPDNVDTLSTDEAMPSSLSNDSPMNYAKEHLHDKERDDLVQAYERLNLKEYDTLRYSGMSAGIRDLHEDLFKKNSCISWPGRNDTMIQLMPNQQLMVVRTEKSSTGKLDTFLGVGLSISSGVMSSSSNQRSSVSYPLSPDNGKPSKAVLDKTIEMYFTLIHPTLPIINKVQFLQYYHASPHVLPKILYEAIIAVALRHSSQERAEYNTWATHYFRKVMKRLRDSVKSKLCQVQAALLMTLYLEMDGDDVESVQWYTLGKAIRMAQDLGLHRSCEYWHLPRSETETRHRVFYACYILDRWIGARAGKPLTILDRDFDTKMPSVYEVYDDDAQKPKGKQPPIYRAFVQWIKLSEILGRILKSLYAPSAKMANSNANLDDPTILMVFDRRLALWKASLKEPMDETLLPPPEKDMLLFYYYTLILLLRRPFKQLPVQQFPQLQSLILESRQVCMETAQNISLLVKQRQSLPHDKMPLLLHTCYIYGMFLSSLAWLSSVVRDRTCDKKLQGLRESMTLIRTHPQLATSQRALDILNMMVTLYGVGQPPSISPMSHAADSPTPSVPATPVITRPSTTDPVDNNRAPVKSEIAFTSFGPHSSNNVYDYPLVEAPPPTSLATDTHLATPPLSQQTPNVSAIIDPYALENEAPKSHWYQRMVNSSVLGGGITMSSPVSSFHQPHHTQLASTSSIPDFLHHGFVPSNFIPTMPHCDPSPPQLLPPPPLPAKMVPSMTSLDPSSVHPTPSSSSPVTTIDPYSMLAPTNDSSPANLNWQDWQYYMNQHHHDKV</sequence>
<keyword evidence="3" id="KW-0805">Transcription regulation</keyword>
<dbReference type="SMART" id="SM00906">
    <property type="entry name" value="Fungal_trans"/>
    <property type="match status" value="1"/>
</dbReference>
<feature type="compositionally biased region" description="Low complexity" evidence="7">
    <location>
        <begin position="34"/>
        <end position="44"/>
    </location>
</feature>
<feature type="compositionally biased region" description="Low complexity" evidence="7">
    <location>
        <begin position="178"/>
        <end position="190"/>
    </location>
</feature>
<dbReference type="STRING" id="101127.A0A1X2GKS3"/>
<feature type="region of interest" description="Disordered" evidence="7">
    <location>
        <begin position="178"/>
        <end position="198"/>
    </location>
</feature>
<proteinExistence type="predicted"/>
<name>A0A1X2GKS3_9FUNG</name>
<dbReference type="PANTHER" id="PTHR31313">
    <property type="entry name" value="TY1 ENHANCER ACTIVATOR"/>
    <property type="match status" value="1"/>
</dbReference>
<evidence type="ECO:0000256" key="4">
    <source>
        <dbReference type="ARBA" id="ARBA00023125"/>
    </source>
</evidence>
<accession>A0A1X2GKS3</accession>
<keyword evidence="5" id="KW-0804">Transcription</keyword>
<dbReference type="OrthoDB" id="2110361at2759"/>
<reference evidence="9 10" key="1">
    <citation type="submission" date="2016-07" db="EMBL/GenBank/DDBJ databases">
        <title>Pervasive Adenine N6-methylation of Active Genes in Fungi.</title>
        <authorList>
            <consortium name="DOE Joint Genome Institute"/>
            <person name="Mondo S.J."/>
            <person name="Dannebaum R.O."/>
            <person name="Kuo R.C."/>
            <person name="Labutti K."/>
            <person name="Haridas S."/>
            <person name="Kuo A."/>
            <person name="Salamov A."/>
            <person name="Ahrendt S.R."/>
            <person name="Lipzen A."/>
            <person name="Sullivan W."/>
            <person name="Andreopoulos W.B."/>
            <person name="Clum A."/>
            <person name="Lindquist E."/>
            <person name="Daum C."/>
            <person name="Ramamoorthy G.K."/>
            <person name="Gryganskyi A."/>
            <person name="Culley D."/>
            <person name="Magnuson J.K."/>
            <person name="James T.Y."/>
            <person name="O'Malley M.A."/>
            <person name="Stajich J.E."/>
            <person name="Spatafora J.W."/>
            <person name="Visel A."/>
            <person name="Grigoriev I.V."/>
        </authorList>
    </citation>
    <scope>NUCLEOTIDE SEQUENCE [LARGE SCALE GENOMIC DNA]</scope>
    <source>
        <strain evidence="9 10">NRRL 3301</strain>
    </source>
</reference>
<gene>
    <name evidence="9" type="ORF">DM01DRAFT_299585</name>
</gene>
<evidence type="ECO:0000313" key="10">
    <source>
        <dbReference type="Proteomes" id="UP000242146"/>
    </source>
</evidence>
<organism evidence="9 10">
    <name type="scientific">Hesseltinella vesiculosa</name>
    <dbReference type="NCBI Taxonomy" id="101127"/>
    <lineage>
        <taxon>Eukaryota</taxon>
        <taxon>Fungi</taxon>
        <taxon>Fungi incertae sedis</taxon>
        <taxon>Mucoromycota</taxon>
        <taxon>Mucoromycotina</taxon>
        <taxon>Mucoromycetes</taxon>
        <taxon>Mucorales</taxon>
        <taxon>Cunninghamellaceae</taxon>
        <taxon>Hesseltinella</taxon>
    </lineage>
</organism>
<feature type="compositionally biased region" description="Pro residues" evidence="7">
    <location>
        <begin position="762"/>
        <end position="775"/>
    </location>
</feature>
<keyword evidence="1" id="KW-0479">Metal-binding</keyword>
<keyword evidence="6" id="KW-0539">Nucleus</keyword>
<feature type="region of interest" description="Disordered" evidence="7">
    <location>
        <begin position="602"/>
        <end position="634"/>
    </location>
</feature>
<dbReference type="CDD" id="cd12148">
    <property type="entry name" value="fungal_TF_MHR"/>
    <property type="match status" value="1"/>
</dbReference>
<dbReference type="InterPro" id="IPR051615">
    <property type="entry name" value="Transcr_Regulatory_Elem"/>
</dbReference>
<feature type="region of interest" description="Disordered" evidence="7">
    <location>
        <begin position="762"/>
        <end position="802"/>
    </location>
</feature>
<evidence type="ECO:0000256" key="2">
    <source>
        <dbReference type="ARBA" id="ARBA00022833"/>
    </source>
</evidence>
<feature type="compositionally biased region" description="Low complexity" evidence="7">
    <location>
        <begin position="787"/>
        <end position="802"/>
    </location>
</feature>
<dbReference type="PANTHER" id="PTHR31313:SF81">
    <property type="entry name" value="TY1 ENHANCER ACTIVATOR"/>
    <property type="match status" value="1"/>
</dbReference>
<evidence type="ECO:0000259" key="8">
    <source>
        <dbReference type="SMART" id="SM00906"/>
    </source>
</evidence>
<evidence type="ECO:0000256" key="7">
    <source>
        <dbReference type="SAM" id="MobiDB-lite"/>
    </source>
</evidence>
<evidence type="ECO:0000313" key="9">
    <source>
        <dbReference type="EMBL" id="ORX56215.1"/>
    </source>
</evidence>
<dbReference type="Pfam" id="PF04082">
    <property type="entry name" value="Fungal_trans"/>
    <property type="match status" value="1"/>
</dbReference>
<dbReference type="GO" id="GO:0006351">
    <property type="term" value="P:DNA-templated transcription"/>
    <property type="evidence" value="ECO:0007669"/>
    <property type="project" value="InterPro"/>
</dbReference>
<dbReference type="EMBL" id="MCGT01000010">
    <property type="protein sequence ID" value="ORX56215.1"/>
    <property type="molecule type" value="Genomic_DNA"/>
</dbReference>
<evidence type="ECO:0000256" key="5">
    <source>
        <dbReference type="ARBA" id="ARBA00023163"/>
    </source>
</evidence>
<keyword evidence="2" id="KW-0862">Zinc</keyword>
<dbReference type="Proteomes" id="UP000242146">
    <property type="component" value="Unassembled WGS sequence"/>
</dbReference>
<evidence type="ECO:0000256" key="3">
    <source>
        <dbReference type="ARBA" id="ARBA00023015"/>
    </source>
</evidence>
<dbReference type="AlphaFoldDB" id="A0A1X2GKS3"/>
<dbReference type="InterPro" id="IPR007219">
    <property type="entry name" value="XnlR_reg_dom"/>
</dbReference>
<evidence type="ECO:0000256" key="1">
    <source>
        <dbReference type="ARBA" id="ARBA00022723"/>
    </source>
</evidence>